<organism evidence="2 3">
    <name type="scientific">Trichoplax adhaerens</name>
    <name type="common">Trichoplax reptans</name>
    <dbReference type="NCBI Taxonomy" id="10228"/>
    <lineage>
        <taxon>Eukaryota</taxon>
        <taxon>Metazoa</taxon>
        <taxon>Placozoa</taxon>
        <taxon>Uniplacotomia</taxon>
        <taxon>Trichoplacea</taxon>
        <taxon>Trichoplacidae</taxon>
        <taxon>Trichoplax</taxon>
    </lineage>
</organism>
<dbReference type="InterPro" id="IPR037898">
    <property type="entry name" value="NudC_fam"/>
</dbReference>
<dbReference type="OMA" id="RDVECSL"/>
<dbReference type="InterPro" id="IPR007052">
    <property type="entry name" value="CS_dom"/>
</dbReference>
<dbReference type="GO" id="GO:0005737">
    <property type="term" value="C:cytoplasm"/>
    <property type="evidence" value="ECO:0000318"/>
    <property type="project" value="GO_Central"/>
</dbReference>
<dbReference type="FunCoup" id="B3SBQ3">
    <property type="interactions" value="1854"/>
</dbReference>
<dbReference type="GeneID" id="6758912"/>
<dbReference type="EMBL" id="DS985266">
    <property type="protein sequence ID" value="EDV19798.1"/>
    <property type="molecule type" value="Genomic_DNA"/>
</dbReference>
<dbReference type="InParanoid" id="B3SBQ3"/>
<dbReference type="FunFam" id="1.20.5.740:FF:000002">
    <property type="entry name" value="NudC domain-containing protein 2"/>
    <property type="match status" value="1"/>
</dbReference>
<feature type="domain" description="CS" evidence="1">
    <location>
        <begin position="13"/>
        <end position="103"/>
    </location>
</feature>
<dbReference type="InterPro" id="IPR008978">
    <property type="entry name" value="HSP20-like_chaperone"/>
</dbReference>
<reference evidence="2 3" key="1">
    <citation type="journal article" date="2008" name="Nature">
        <title>The Trichoplax genome and the nature of placozoans.</title>
        <authorList>
            <person name="Srivastava M."/>
            <person name="Begovic E."/>
            <person name="Chapman J."/>
            <person name="Putnam N.H."/>
            <person name="Hellsten U."/>
            <person name="Kawashima T."/>
            <person name="Kuo A."/>
            <person name="Mitros T."/>
            <person name="Salamov A."/>
            <person name="Carpenter M.L."/>
            <person name="Signorovitch A.Y."/>
            <person name="Moreno M.A."/>
            <person name="Kamm K."/>
            <person name="Grimwood J."/>
            <person name="Schmutz J."/>
            <person name="Shapiro H."/>
            <person name="Grigoriev I.V."/>
            <person name="Buss L.W."/>
            <person name="Schierwater B."/>
            <person name="Dellaporta S.L."/>
            <person name="Rokhsar D.S."/>
        </authorList>
    </citation>
    <scope>NUCLEOTIDE SEQUENCE [LARGE SCALE GENOMIC DNA]</scope>
    <source>
        <strain evidence="2 3">Grell-BS-1999</strain>
    </source>
</reference>
<name>B3SBQ3_TRIAD</name>
<dbReference type="InterPro" id="IPR037902">
    <property type="entry name" value="p23_NUDCD2"/>
</dbReference>
<dbReference type="PANTHER" id="PTHR12356:SF18">
    <property type="entry name" value="NUDC DOMAIN-CONTAINING PROTEIN 2"/>
    <property type="match status" value="1"/>
</dbReference>
<dbReference type="HOGENOM" id="CLU_113495_1_0_1"/>
<dbReference type="OrthoDB" id="515366at2759"/>
<sequence length="154" mass="17655">MSHFDEKTQIVSSKTEWGLWYQTIDEVFIEINLPPGTKGKDVACKLTATDIQVAVQDQVYIEGKWFSNVVSEDCVWTVEDRKLLRIICQKSVRDPGKGWKSLTKDKYQADVWTMTEMEKKLTLERFQRENPGFDFSGAEVTGNFADGGPKLPER</sequence>
<gene>
    <name evidence="2" type="ORF">TRIADDRAFT_61697</name>
</gene>
<proteinExistence type="predicted"/>
<dbReference type="CDD" id="cd06494">
    <property type="entry name" value="p23_NUDCD2_like"/>
    <property type="match status" value="1"/>
</dbReference>
<dbReference type="STRING" id="10228.B3SBQ3"/>
<dbReference type="Proteomes" id="UP000009022">
    <property type="component" value="Unassembled WGS sequence"/>
</dbReference>
<dbReference type="GO" id="GO:0051082">
    <property type="term" value="F:unfolded protein binding"/>
    <property type="evidence" value="ECO:0000318"/>
    <property type="project" value="GO_Central"/>
</dbReference>
<dbReference type="Gene3D" id="1.20.5.740">
    <property type="entry name" value="Single helix bin"/>
    <property type="match status" value="1"/>
</dbReference>
<dbReference type="GO" id="GO:0006457">
    <property type="term" value="P:protein folding"/>
    <property type="evidence" value="ECO:0000318"/>
    <property type="project" value="GO_Central"/>
</dbReference>
<dbReference type="Pfam" id="PF04969">
    <property type="entry name" value="CS"/>
    <property type="match status" value="1"/>
</dbReference>
<dbReference type="RefSeq" id="XP_002117668.1">
    <property type="nucleotide sequence ID" value="XM_002117632.1"/>
</dbReference>
<keyword evidence="3" id="KW-1185">Reference proteome</keyword>
<accession>B3SBQ3</accession>
<dbReference type="AlphaFoldDB" id="B3SBQ3"/>
<evidence type="ECO:0000313" key="3">
    <source>
        <dbReference type="Proteomes" id="UP000009022"/>
    </source>
</evidence>
<dbReference type="SUPFAM" id="SSF49764">
    <property type="entry name" value="HSP20-like chaperones"/>
    <property type="match status" value="1"/>
</dbReference>
<dbReference type="PANTHER" id="PTHR12356">
    <property type="entry name" value="NUCLEAR MOVEMENT PROTEIN NUDC"/>
    <property type="match status" value="1"/>
</dbReference>
<evidence type="ECO:0000259" key="1">
    <source>
        <dbReference type="PROSITE" id="PS51203"/>
    </source>
</evidence>
<dbReference type="PhylomeDB" id="B3SBQ3"/>
<dbReference type="Gene3D" id="2.60.40.790">
    <property type="match status" value="1"/>
</dbReference>
<dbReference type="PROSITE" id="PS51203">
    <property type="entry name" value="CS"/>
    <property type="match status" value="1"/>
</dbReference>
<dbReference type="CTD" id="6758912"/>
<protein>
    <recommendedName>
        <fullName evidence="1">CS domain-containing protein</fullName>
    </recommendedName>
</protein>
<dbReference type="KEGG" id="tad:TRIADDRAFT_61697"/>
<evidence type="ECO:0000313" key="2">
    <source>
        <dbReference type="EMBL" id="EDV19798.1"/>
    </source>
</evidence>
<dbReference type="eggNOG" id="KOG2265">
    <property type="taxonomic scope" value="Eukaryota"/>
</dbReference>